<evidence type="ECO:0000256" key="1">
    <source>
        <dbReference type="ARBA" id="ARBA00022448"/>
    </source>
</evidence>
<keyword evidence="3 5" id="KW-0067">ATP-binding</keyword>
<feature type="domain" description="ABC transporter" evidence="4">
    <location>
        <begin position="12"/>
        <end position="244"/>
    </location>
</feature>
<accession>A0ABV7KVR1</accession>
<dbReference type="InterPro" id="IPR050093">
    <property type="entry name" value="ABC_SmlMolc_Importer"/>
</dbReference>
<dbReference type="PANTHER" id="PTHR42781:SF4">
    <property type="entry name" value="SPERMIDINE_PUTRESCINE IMPORT ATP-BINDING PROTEIN POTA"/>
    <property type="match status" value="1"/>
</dbReference>
<dbReference type="InterPro" id="IPR003439">
    <property type="entry name" value="ABC_transporter-like_ATP-bd"/>
</dbReference>
<dbReference type="SUPFAM" id="SSF50331">
    <property type="entry name" value="MOP-like"/>
    <property type="match status" value="1"/>
</dbReference>
<dbReference type="InterPro" id="IPR017871">
    <property type="entry name" value="ABC_transporter-like_CS"/>
</dbReference>
<dbReference type="PROSITE" id="PS50893">
    <property type="entry name" value="ABC_TRANSPORTER_2"/>
    <property type="match status" value="1"/>
</dbReference>
<dbReference type="InterPro" id="IPR003593">
    <property type="entry name" value="AAA+_ATPase"/>
</dbReference>
<dbReference type="PROSITE" id="PS00211">
    <property type="entry name" value="ABC_TRANSPORTER_1"/>
    <property type="match status" value="1"/>
</dbReference>
<dbReference type="InterPro" id="IPR027417">
    <property type="entry name" value="P-loop_NTPase"/>
</dbReference>
<dbReference type="GO" id="GO:0005524">
    <property type="term" value="F:ATP binding"/>
    <property type="evidence" value="ECO:0007669"/>
    <property type="project" value="UniProtKB-KW"/>
</dbReference>
<dbReference type="SMART" id="SM00382">
    <property type="entry name" value="AAA"/>
    <property type="match status" value="1"/>
</dbReference>
<comment type="caution">
    <text evidence="5">The sequence shown here is derived from an EMBL/GenBank/DDBJ whole genome shotgun (WGS) entry which is preliminary data.</text>
</comment>
<dbReference type="SUPFAM" id="SSF52540">
    <property type="entry name" value="P-loop containing nucleoside triphosphate hydrolases"/>
    <property type="match status" value="1"/>
</dbReference>
<gene>
    <name evidence="5" type="ORF">ACFOGJ_04080</name>
</gene>
<keyword evidence="1" id="KW-0813">Transport</keyword>
<keyword evidence="2" id="KW-0547">Nucleotide-binding</keyword>
<organism evidence="5 6">
    <name type="scientific">Marinibaculum pumilum</name>
    <dbReference type="NCBI Taxonomy" id="1766165"/>
    <lineage>
        <taxon>Bacteria</taxon>
        <taxon>Pseudomonadati</taxon>
        <taxon>Pseudomonadota</taxon>
        <taxon>Alphaproteobacteria</taxon>
        <taxon>Rhodospirillales</taxon>
        <taxon>Rhodospirillaceae</taxon>
        <taxon>Marinibaculum</taxon>
    </lineage>
</organism>
<evidence type="ECO:0000256" key="2">
    <source>
        <dbReference type="ARBA" id="ARBA00022741"/>
    </source>
</evidence>
<dbReference type="Pfam" id="PF00005">
    <property type="entry name" value="ABC_tran"/>
    <property type="match status" value="1"/>
</dbReference>
<protein>
    <submittedName>
        <fullName evidence="5">ABC transporter ATP-binding protein</fullName>
    </submittedName>
</protein>
<evidence type="ECO:0000313" key="6">
    <source>
        <dbReference type="Proteomes" id="UP001595528"/>
    </source>
</evidence>
<evidence type="ECO:0000313" key="5">
    <source>
        <dbReference type="EMBL" id="MFC3226392.1"/>
    </source>
</evidence>
<sequence>MSGRATAADTAIQVIGCGKTFGGGTVALEPTDLSIAAGETVVLLGPSGCGKTTMLRIIAGLESPDPGGRVLFGGEDVTPLPIERRNIGMVFQSYALFPNMSVAENVAYGLRVRGVGRARRRAEAAEALALCRIADLAERRIDQLSGGQRQRVALARALAARPRALLLDEPLTALDASLREHLRGEIDALLRRLGITAVYVTHDQAEAMTIADRVVVMRKGGIAQSGSPQEVYFRPADRFVAEFVGLMNRIDGRLRDGAFDGPAGRLPLPAPDRPDAALFFRPEAARILAPGATCPAGMAVLQFTIARVQFLGDRQRLILEAGGPQDAAPAAGARPVVQVDADNRGTFAPGQPLMLAVATDDLLMF</sequence>
<dbReference type="PANTHER" id="PTHR42781">
    <property type="entry name" value="SPERMIDINE/PUTRESCINE IMPORT ATP-BINDING PROTEIN POTA"/>
    <property type="match status" value="1"/>
</dbReference>
<proteinExistence type="predicted"/>
<dbReference type="EMBL" id="JBHRTR010000011">
    <property type="protein sequence ID" value="MFC3226392.1"/>
    <property type="molecule type" value="Genomic_DNA"/>
</dbReference>
<dbReference type="Proteomes" id="UP001595528">
    <property type="component" value="Unassembled WGS sequence"/>
</dbReference>
<keyword evidence="6" id="KW-1185">Reference proteome</keyword>
<reference evidence="6" key="1">
    <citation type="journal article" date="2019" name="Int. J. Syst. Evol. Microbiol.">
        <title>The Global Catalogue of Microorganisms (GCM) 10K type strain sequencing project: providing services to taxonomists for standard genome sequencing and annotation.</title>
        <authorList>
            <consortium name="The Broad Institute Genomics Platform"/>
            <consortium name="The Broad Institute Genome Sequencing Center for Infectious Disease"/>
            <person name="Wu L."/>
            <person name="Ma J."/>
        </authorList>
    </citation>
    <scope>NUCLEOTIDE SEQUENCE [LARGE SCALE GENOMIC DNA]</scope>
    <source>
        <strain evidence="6">KCTC 42964</strain>
    </source>
</reference>
<dbReference type="InterPro" id="IPR008995">
    <property type="entry name" value="Mo/tungstate-bd_C_term_dom"/>
</dbReference>
<dbReference type="RefSeq" id="WP_379898347.1">
    <property type="nucleotide sequence ID" value="NZ_JBHRTR010000011.1"/>
</dbReference>
<dbReference type="Gene3D" id="3.40.50.300">
    <property type="entry name" value="P-loop containing nucleotide triphosphate hydrolases"/>
    <property type="match status" value="1"/>
</dbReference>
<evidence type="ECO:0000259" key="4">
    <source>
        <dbReference type="PROSITE" id="PS50893"/>
    </source>
</evidence>
<name>A0ABV7KVR1_9PROT</name>
<evidence type="ECO:0000256" key="3">
    <source>
        <dbReference type="ARBA" id="ARBA00022840"/>
    </source>
</evidence>
<dbReference type="Gene3D" id="2.40.50.100">
    <property type="match status" value="1"/>
</dbReference>